<evidence type="ECO:0000256" key="2">
    <source>
        <dbReference type="ARBA" id="ARBA00005718"/>
    </source>
</evidence>
<name>A0A4R8IGC6_9GAMM</name>
<accession>A0A4R8IGC6</accession>
<reference evidence="5 6" key="1">
    <citation type="submission" date="2019-03" db="EMBL/GenBank/DDBJ databases">
        <title>Genomic Encyclopedia of Type Strains, Phase IV (KMG-IV): sequencing the most valuable type-strain genomes for metagenomic binning, comparative biology and taxonomic classification.</title>
        <authorList>
            <person name="Goeker M."/>
        </authorList>
    </citation>
    <scope>NUCLEOTIDE SEQUENCE [LARGE SCALE GENOMIC DNA]</scope>
    <source>
        <strain evidence="5 6">DSM 16326</strain>
    </source>
</reference>
<dbReference type="PANTHER" id="PTHR37010">
    <property type="entry name" value="SULFURTRANSFERASE TUSE"/>
    <property type="match status" value="1"/>
</dbReference>
<comment type="subcellular location">
    <subcellularLocation>
        <location evidence="1">Cytoplasm</location>
    </subcellularLocation>
</comment>
<evidence type="ECO:0000256" key="1">
    <source>
        <dbReference type="ARBA" id="ARBA00004496"/>
    </source>
</evidence>
<dbReference type="Pfam" id="PF04358">
    <property type="entry name" value="DsrC"/>
    <property type="match status" value="1"/>
</dbReference>
<dbReference type="EMBL" id="SOQX01000007">
    <property type="protein sequence ID" value="TDX99625.1"/>
    <property type="molecule type" value="Genomic_DNA"/>
</dbReference>
<comment type="similarity">
    <text evidence="2">Belongs to the DsrC/TusE family.</text>
</comment>
<keyword evidence="3" id="KW-0963">Cytoplasm</keyword>
<evidence type="ECO:0000256" key="4">
    <source>
        <dbReference type="SAM" id="MobiDB-lite"/>
    </source>
</evidence>
<dbReference type="GO" id="GO:0005737">
    <property type="term" value="C:cytoplasm"/>
    <property type="evidence" value="ECO:0007669"/>
    <property type="project" value="UniProtKB-SubCell"/>
</dbReference>
<dbReference type="PANTHER" id="PTHR37010:SF1">
    <property type="entry name" value="SULFURTRANSFERASE TUSE"/>
    <property type="match status" value="1"/>
</dbReference>
<evidence type="ECO:0000256" key="3">
    <source>
        <dbReference type="ARBA" id="ARBA00022490"/>
    </source>
</evidence>
<feature type="region of interest" description="Disordered" evidence="4">
    <location>
        <begin position="102"/>
        <end position="121"/>
    </location>
</feature>
<dbReference type="InterPro" id="IPR042072">
    <property type="entry name" value="DsrC-like_C"/>
</dbReference>
<dbReference type="GO" id="GO:0002143">
    <property type="term" value="P:tRNA wobble position uridine thiolation"/>
    <property type="evidence" value="ECO:0007669"/>
    <property type="project" value="TreeGrafter"/>
</dbReference>
<dbReference type="GO" id="GO:0097163">
    <property type="term" value="F:sulfur carrier activity"/>
    <property type="evidence" value="ECO:0007669"/>
    <property type="project" value="TreeGrafter"/>
</dbReference>
<organism evidence="5 6">
    <name type="scientific">Thiohalophilus thiocyanatoxydans</name>
    <dbReference type="NCBI Taxonomy" id="381308"/>
    <lineage>
        <taxon>Bacteria</taxon>
        <taxon>Pseudomonadati</taxon>
        <taxon>Pseudomonadota</taxon>
        <taxon>Gammaproteobacteria</taxon>
        <taxon>Thiohalomonadales</taxon>
        <taxon>Thiohalophilaceae</taxon>
        <taxon>Thiohalophilus</taxon>
    </lineage>
</organism>
<evidence type="ECO:0000313" key="6">
    <source>
        <dbReference type="Proteomes" id="UP000294914"/>
    </source>
</evidence>
<dbReference type="AlphaFoldDB" id="A0A4R8IGC6"/>
<keyword evidence="6" id="KW-1185">Reference proteome</keyword>
<dbReference type="RefSeq" id="WP_166668860.1">
    <property type="nucleotide sequence ID" value="NZ_SOQX01000007.1"/>
</dbReference>
<dbReference type="SUPFAM" id="SSF69721">
    <property type="entry name" value="DsrC, the gamma subunit of dissimilatory sulfite reductase"/>
    <property type="match status" value="1"/>
</dbReference>
<gene>
    <name evidence="5" type="ORF">EDC23_2410</name>
</gene>
<dbReference type="InterPro" id="IPR025526">
    <property type="entry name" value="DsrC-like_dom_sf"/>
</dbReference>
<dbReference type="Proteomes" id="UP000294914">
    <property type="component" value="Unassembled WGS sequence"/>
</dbReference>
<comment type="caution">
    <text evidence="5">The sequence shown here is derived from an EMBL/GenBank/DDBJ whole genome shotgun (WGS) entry which is preliminary data.</text>
</comment>
<dbReference type="Gene3D" id="1.10.10.370">
    <property type="entry name" value="DsrC-like protein, C-terminal domain"/>
    <property type="match status" value="1"/>
</dbReference>
<dbReference type="InterPro" id="IPR007453">
    <property type="entry name" value="DsrC/TusE"/>
</dbReference>
<dbReference type="NCBIfam" id="TIGR03342">
    <property type="entry name" value="dsrC_tusE_dsvC"/>
    <property type="match status" value="1"/>
</dbReference>
<evidence type="ECO:0000313" key="5">
    <source>
        <dbReference type="EMBL" id="TDX99625.1"/>
    </source>
</evidence>
<sequence>MNDMTNQEKRDNVLGIHDDESLETFRAWNESKAEEIASELGIPLSDDHWKVIKFMRVHYENNGQLQHARELTEALKERFEEEGGAQWLYRLFPNGPVNQGSRIAGVPAPADVTDPHFGSVQ</sequence>
<protein>
    <submittedName>
        <fullName evidence="5">tRNA 2-thiouridine synthesizing protein E</fullName>
    </submittedName>
</protein>
<proteinExistence type="inferred from homology"/>